<feature type="binding site" evidence="5">
    <location>
        <position position="299"/>
    </location>
    <ligand>
        <name>carbamoyl phosphate</name>
        <dbReference type="ChEBI" id="CHEBI:58228"/>
    </ligand>
</feature>
<proteinExistence type="inferred from homology"/>
<feature type="binding site" evidence="5">
    <location>
        <begin position="135"/>
        <end position="138"/>
    </location>
    <ligand>
        <name>carbamoyl phosphate</name>
        <dbReference type="ChEBI" id="CHEBI:58228"/>
    </ligand>
</feature>
<feature type="binding site" evidence="5">
    <location>
        <position position="108"/>
    </location>
    <ligand>
        <name>carbamoyl phosphate</name>
        <dbReference type="ChEBI" id="CHEBI:58228"/>
    </ligand>
</feature>
<gene>
    <name evidence="8" type="ORF">B7O98_01210</name>
</gene>
<dbReference type="FunFam" id="3.40.50.1370:FF:000008">
    <property type="entry name" value="Ornithine carbamoyltransferase"/>
    <property type="match status" value="1"/>
</dbReference>
<evidence type="ECO:0000313" key="8">
    <source>
        <dbReference type="EMBL" id="PUA33089.1"/>
    </source>
</evidence>
<dbReference type="AlphaFoldDB" id="A0A2R7Y700"/>
<dbReference type="PRINTS" id="PR00100">
    <property type="entry name" value="AOTCASE"/>
</dbReference>
<comment type="subcellular location">
    <subcellularLocation>
        <location evidence="5">Cytoplasm</location>
    </subcellularLocation>
</comment>
<comment type="catalytic activity">
    <reaction evidence="4 5">
        <text>carbamoyl phosphate + L-ornithine = L-citrulline + phosphate + H(+)</text>
        <dbReference type="Rhea" id="RHEA:19513"/>
        <dbReference type="ChEBI" id="CHEBI:15378"/>
        <dbReference type="ChEBI" id="CHEBI:43474"/>
        <dbReference type="ChEBI" id="CHEBI:46911"/>
        <dbReference type="ChEBI" id="CHEBI:57743"/>
        <dbReference type="ChEBI" id="CHEBI:58228"/>
        <dbReference type="EC" id="2.1.3.3"/>
    </reaction>
</comment>
<dbReference type="GO" id="GO:0042450">
    <property type="term" value="P:L-arginine biosynthetic process via ornithine"/>
    <property type="evidence" value="ECO:0007669"/>
    <property type="project" value="UniProtKB-UniRule"/>
</dbReference>
<feature type="binding site" evidence="5">
    <location>
        <position position="231"/>
    </location>
    <ligand>
        <name>L-ornithine</name>
        <dbReference type="ChEBI" id="CHEBI:46911"/>
    </ligand>
</feature>
<dbReference type="InterPro" id="IPR002292">
    <property type="entry name" value="Orn/put_carbamltrans"/>
</dbReference>
<dbReference type="PRINTS" id="PR00102">
    <property type="entry name" value="OTCASE"/>
</dbReference>
<dbReference type="NCBIfam" id="NF001986">
    <property type="entry name" value="PRK00779.1"/>
    <property type="match status" value="1"/>
</dbReference>
<accession>A0A2R7Y700</accession>
<keyword evidence="5" id="KW-0963">Cytoplasm</keyword>
<dbReference type="HAMAP" id="MF_01109">
    <property type="entry name" value="OTCase"/>
    <property type="match status" value="1"/>
</dbReference>
<dbReference type="InterPro" id="IPR006130">
    <property type="entry name" value="Asp/Orn_carbamoylTrfase"/>
</dbReference>
<dbReference type="PANTHER" id="PTHR45753:SF3">
    <property type="entry name" value="ORNITHINE TRANSCARBAMYLASE, MITOCHONDRIAL"/>
    <property type="match status" value="1"/>
</dbReference>
<dbReference type="InterPro" id="IPR006132">
    <property type="entry name" value="Asp/Orn_carbamoyltranf_P-bd"/>
</dbReference>
<feature type="binding site" evidence="5">
    <location>
        <begin position="271"/>
        <end position="272"/>
    </location>
    <ligand>
        <name>carbamoyl phosphate</name>
        <dbReference type="ChEBI" id="CHEBI:58228"/>
    </ligand>
</feature>
<feature type="binding site" evidence="5">
    <location>
        <begin position="57"/>
        <end position="60"/>
    </location>
    <ligand>
        <name>carbamoyl phosphate</name>
        <dbReference type="ChEBI" id="CHEBI:58228"/>
    </ligand>
</feature>
<evidence type="ECO:0000256" key="5">
    <source>
        <dbReference type="HAMAP-Rule" id="MF_01109"/>
    </source>
</evidence>
<dbReference type="GO" id="GO:0005737">
    <property type="term" value="C:cytoplasm"/>
    <property type="evidence" value="ECO:0007669"/>
    <property type="project" value="UniProtKB-SubCell"/>
</dbReference>
<dbReference type="GO" id="GO:0016597">
    <property type="term" value="F:amino acid binding"/>
    <property type="evidence" value="ECO:0007669"/>
    <property type="project" value="InterPro"/>
</dbReference>
<feature type="binding site" evidence="5">
    <location>
        <position position="84"/>
    </location>
    <ligand>
        <name>carbamoyl phosphate</name>
        <dbReference type="ChEBI" id="CHEBI:58228"/>
    </ligand>
</feature>
<dbReference type="NCBIfam" id="TIGR00658">
    <property type="entry name" value="orni_carb_tr"/>
    <property type="match status" value="1"/>
</dbReference>
<dbReference type="PROSITE" id="PS00097">
    <property type="entry name" value="CARBAMOYLTRANSFERASE"/>
    <property type="match status" value="1"/>
</dbReference>
<dbReference type="GO" id="GO:0019240">
    <property type="term" value="P:citrulline biosynthetic process"/>
    <property type="evidence" value="ECO:0007669"/>
    <property type="project" value="TreeGrafter"/>
</dbReference>
<dbReference type="SUPFAM" id="SSF53671">
    <property type="entry name" value="Aspartate/ornithine carbamoyltransferase"/>
    <property type="match status" value="1"/>
</dbReference>
<dbReference type="Proteomes" id="UP000244093">
    <property type="component" value="Unassembled WGS sequence"/>
</dbReference>
<keyword evidence="3 5" id="KW-0808">Transferase</keyword>
<sequence length="311" mass="34718">MKSLRGRDFLSVADFTSEELRFVIDTAYQLKQRFYAGERVIPVLKGKTLLMIFQKPSTRTRVSFEQAMVQLGGHVMSFNWQELQLGRGETIADTARVLSRYVDGIVARVYKHSDLIELAKYAEIPVINALSDKEHPCQAVGDMLTILEKKGRLKGITLAYVGDGGNNVAHSLILAASKLGVNVRVGTAEGYDPDPDIVKLAEAEAKLNGSYIEIVRKPEEAVKGVDVVYTDVWVSMGQEAEKEKRERDLGKFRVTPELMKLAKEDAIFMHCLPAHRGLEVVDEVIDGPWSVVWDQAENRLHAQKAILALLL</sequence>
<protein>
    <recommendedName>
        <fullName evidence="2 5">Ornithine carbamoyltransferase</fullName>
        <shortName evidence="5">OTCase</shortName>
        <ecNumber evidence="2 5">2.1.3.3</ecNumber>
    </recommendedName>
</protein>
<dbReference type="InterPro" id="IPR036901">
    <property type="entry name" value="Asp/Orn_carbamoylTrfase_sf"/>
</dbReference>
<dbReference type="EMBL" id="NBVN01000002">
    <property type="protein sequence ID" value="PUA33089.1"/>
    <property type="molecule type" value="Genomic_DNA"/>
</dbReference>
<dbReference type="Pfam" id="PF02729">
    <property type="entry name" value="OTCace_N"/>
    <property type="match status" value="1"/>
</dbReference>
<dbReference type="EC" id="2.1.3.3" evidence="2 5"/>
<name>A0A2R7Y700_9CREN</name>
<feature type="binding site" evidence="5">
    <location>
        <begin position="235"/>
        <end position="236"/>
    </location>
    <ligand>
        <name>L-ornithine</name>
        <dbReference type="ChEBI" id="CHEBI:46911"/>
    </ligand>
</feature>
<feature type="binding site" evidence="5">
    <location>
        <position position="167"/>
    </location>
    <ligand>
        <name>L-ornithine</name>
        <dbReference type="ChEBI" id="CHEBI:46911"/>
    </ligand>
</feature>
<evidence type="ECO:0000256" key="1">
    <source>
        <dbReference type="ARBA" id="ARBA00007805"/>
    </source>
</evidence>
<evidence type="ECO:0000256" key="4">
    <source>
        <dbReference type="ARBA" id="ARBA00048772"/>
    </source>
</evidence>
<dbReference type="GO" id="GO:0004585">
    <property type="term" value="F:ornithine carbamoyltransferase activity"/>
    <property type="evidence" value="ECO:0007669"/>
    <property type="project" value="UniProtKB-UniRule"/>
</dbReference>
<dbReference type="PANTHER" id="PTHR45753">
    <property type="entry name" value="ORNITHINE CARBAMOYLTRANSFERASE, MITOCHONDRIAL"/>
    <property type="match status" value="1"/>
</dbReference>
<evidence type="ECO:0000259" key="6">
    <source>
        <dbReference type="Pfam" id="PF00185"/>
    </source>
</evidence>
<dbReference type="InterPro" id="IPR006131">
    <property type="entry name" value="Asp_carbamoyltransf_Asp/Orn-bd"/>
</dbReference>
<reference evidence="8 9" key="1">
    <citation type="journal article" date="2018" name="Syst. Appl. Microbiol.">
        <title>A new symbiotic nanoarchaeote (Candidatus Nanoclepta minutus) and its host (Zestosphaera tikiterensis gen. nov., sp. nov.) from a New Zealand hot spring.</title>
        <authorList>
            <person name="St John E."/>
            <person name="Liu Y."/>
            <person name="Podar M."/>
            <person name="Stott M.B."/>
            <person name="Meneghin J."/>
            <person name="Chen Z."/>
            <person name="Lagutin K."/>
            <person name="Mitchell K."/>
            <person name="Reysenbach A.L."/>
        </authorList>
    </citation>
    <scope>NUCLEOTIDE SEQUENCE [LARGE SCALE GENOMIC DNA]</scope>
    <source>
        <strain evidence="8">NZ3</strain>
    </source>
</reference>
<evidence type="ECO:0000256" key="2">
    <source>
        <dbReference type="ARBA" id="ARBA00013007"/>
    </source>
</evidence>
<dbReference type="InterPro" id="IPR024904">
    <property type="entry name" value="OTCase_ArgI"/>
</dbReference>
<feature type="domain" description="Aspartate/ornithine carbamoyltransferase carbamoyl-P binding" evidence="7">
    <location>
        <begin position="7"/>
        <end position="148"/>
    </location>
</feature>
<feature type="domain" description="Aspartate/ornithine carbamoyltransferase Asp/Orn-binding" evidence="6">
    <location>
        <begin position="154"/>
        <end position="310"/>
    </location>
</feature>
<dbReference type="Gene3D" id="3.40.50.1370">
    <property type="entry name" value="Aspartate/ornithine carbamoyltransferase"/>
    <property type="match status" value="2"/>
</dbReference>
<dbReference type="Pfam" id="PF00185">
    <property type="entry name" value="OTCace"/>
    <property type="match status" value="1"/>
</dbReference>
<comment type="caution">
    <text evidence="8">The sequence shown here is derived from an EMBL/GenBank/DDBJ whole genome shotgun (WGS) entry which is preliminary data.</text>
</comment>
<evidence type="ECO:0000259" key="7">
    <source>
        <dbReference type="Pfam" id="PF02729"/>
    </source>
</evidence>
<comment type="similarity">
    <text evidence="1 5">Belongs to the aspartate/ornithine carbamoyltransferase superfamily. OTCase family.</text>
</comment>
<organism evidence="8 9">
    <name type="scientific">Zestosphaera tikiterensis</name>
    <dbReference type="NCBI Taxonomy" id="1973259"/>
    <lineage>
        <taxon>Archaea</taxon>
        <taxon>Thermoproteota</taxon>
        <taxon>Thermoprotei</taxon>
        <taxon>Desulfurococcales</taxon>
        <taxon>Desulfurococcaceae</taxon>
        <taxon>Zestosphaera</taxon>
    </lineage>
</organism>
<evidence type="ECO:0000256" key="3">
    <source>
        <dbReference type="ARBA" id="ARBA00022679"/>
    </source>
</evidence>
<evidence type="ECO:0000313" key="9">
    <source>
        <dbReference type="Proteomes" id="UP000244093"/>
    </source>
</evidence>